<sequence length="243" mass="27245">MASRRRRVAHSQAPNPAAPPEARVPPLTFASEDDYQKVRALLMDGSEVSEAKDAGLMTGAPSSSSSNISNSTTAVTQFLPRLPLEIAEHIMDQAQYWPAISNINPNEVQGQNNADLRYLSVIVPRSTMDEAKTHVKAITLCCDSHDQGWGGDFNLRGSYQACWSWFDLVVLDEDKNERFRRERILINRHATGSFEHKTARLVCDTDKDLRSIREGWEVAVSLRCMYPGWTNTSRFGQLAVSYV</sequence>
<dbReference type="AlphaFoldDB" id="A0A0D2VG29"/>
<evidence type="ECO:0000313" key="3">
    <source>
        <dbReference type="Proteomes" id="UP000008743"/>
    </source>
</evidence>
<dbReference type="PhylomeDB" id="A0A0D2VG29"/>
<organism evidence="2 3">
    <name type="scientific">Capsaspora owczarzaki (strain ATCC 30864)</name>
    <dbReference type="NCBI Taxonomy" id="595528"/>
    <lineage>
        <taxon>Eukaryota</taxon>
        <taxon>Filasterea</taxon>
        <taxon>Capsaspora</taxon>
    </lineage>
</organism>
<dbReference type="OrthoDB" id="66095at2759"/>
<evidence type="ECO:0000256" key="1">
    <source>
        <dbReference type="SAM" id="MobiDB-lite"/>
    </source>
</evidence>
<evidence type="ECO:0000313" key="2">
    <source>
        <dbReference type="EMBL" id="KJE88762.1"/>
    </source>
</evidence>
<protein>
    <submittedName>
        <fullName evidence="2">Uncharacterized protein</fullName>
    </submittedName>
</protein>
<dbReference type="InParanoid" id="A0A0D2VG29"/>
<accession>A0A0D2VG29</accession>
<gene>
    <name evidence="2" type="ORF">CAOG_000352</name>
</gene>
<dbReference type="EMBL" id="KE346360">
    <property type="protein sequence ID" value="KJE88762.1"/>
    <property type="molecule type" value="Genomic_DNA"/>
</dbReference>
<dbReference type="Proteomes" id="UP000008743">
    <property type="component" value="Unassembled WGS sequence"/>
</dbReference>
<reference evidence="3" key="1">
    <citation type="submission" date="2011-02" db="EMBL/GenBank/DDBJ databases">
        <title>The Genome Sequence of Capsaspora owczarzaki ATCC 30864.</title>
        <authorList>
            <person name="Russ C."/>
            <person name="Cuomo C."/>
            <person name="Burger G."/>
            <person name="Gray M.W."/>
            <person name="Holland P.W.H."/>
            <person name="King N."/>
            <person name="Lang F.B.F."/>
            <person name="Roger A.J."/>
            <person name="Ruiz-Trillo I."/>
            <person name="Young S.K."/>
            <person name="Zeng Q."/>
            <person name="Gargeya S."/>
            <person name="Alvarado L."/>
            <person name="Berlin A."/>
            <person name="Chapman S.B."/>
            <person name="Chen Z."/>
            <person name="Freedman E."/>
            <person name="Gellesch M."/>
            <person name="Goldberg J."/>
            <person name="Griggs A."/>
            <person name="Gujja S."/>
            <person name="Heilman E."/>
            <person name="Heiman D."/>
            <person name="Howarth C."/>
            <person name="Mehta T."/>
            <person name="Neiman D."/>
            <person name="Pearson M."/>
            <person name="Roberts A."/>
            <person name="Saif S."/>
            <person name="Shea T."/>
            <person name="Shenoy N."/>
            <person name="Sisk P."/>
            <person name="Stolte C."/>
            <person name="Sykes S."/>
            <person name="White J."/>
            <person name="Yandava C."/>
            <person name="Haas B."/>
            <person name="Nusbaum C."/>
            <person name="Birren B."/>
        </authorList>
    </citation>
    <scope>NUCLEOTIDE SEQUENCE</scope>
    <source>
        <strain evidence="3">ATCC 30864</strain>
    </source>
</reference>
<dbReference type="RefSeq" id="XP_004365223.1">
    <property type="nucleotide sequence ID" value="XM_004365166.2"/>
</dbReference>
<name>A0A0D2VG29_CAPO3</name>
<dbReference type="OMA" id="NIWSHDQ"/>
<dbReference type="eggNOG" id="ENOG502RYPX">
    <property type="taxonomic scope" value="Eukaryota"/>
</dbReference>
<feature type="region of interest" description="Disordered" evidence="1">
    <location>
        <begin position="1"/>
        <end position="30"/>
    </location>
</feature>
<keyword evidence="3" id="KW-1185">Reference proteome</keyword>
<proteinExistence type="predicted"/>